<evidence type="ECO:0000313" key="2">
    <source>
        <dbReference type="EMBL" id="QHT39109.1"/>
    </source>
</evidence>
<keyword evidence="1" id="KW-0472">Membrane</keyword>
<dbReference type="EMBL" id="MN738838">
    <property type="protein sequence ID" value="QHT39109.1"/>
    <property type="molecule type" value="Genomic_DNA"/>
</dbReference>
<protein>
    <submittedName>
        <fullName evidence="2">Uncharacterized protein</fullName>
    </submittedName>
</protein>
<dbReference type="AlphaFoldDB" id="A0A6C0FF68"/>
<evidence type="ECO:0000256" key="1">
    <source>
        <dbReference type="SAM" id="Phobius"/>
    </source>
</evidence>
<organism evidence="2">
    <name type="scientific">viral metagenome</name>
    <dbReference type="NCBI Taxonomy" id="1070528"/>
    <lineage>
        <taxon>unclassified sequences</taxon>
        <taxon>metagenomes</taxon>
        <taxon>organismal metagenomes</taxon>
    </lineage>
</organism>
<accession>A0A6C0FF68</accession>
<feature type="transmembrane region" description="Helical" evidence="1">
    <location>
        <begin position="9"/>
        <end position="27"/>
    </location>
</feature>
<keyword evidence="1" id="KW-1133">Transmembrane helix</keyword>
<keyword evidence="1" id="KW-0812">Transmembrane</keyword>
<sequence>MNFLQWMRILLYLVQTILSGYLLFWYLPSNITSDKPDTCPSQDEESTEGKFFYSWIDKCDITLENDSKKYMSWLFYGLGTIKLLFDIMMLYMLTFDGRNKNIQRNPNINTNTNTNTNTGGN</sequence>
<proteinExistence type="predicted"/>
<feature type="transmembrane region" description="Helical" evidence="1">
    <location>
        <begin position="73"/>
        <end position="94"/>
    </location>
</feature>
<reference evidence="2" key="1">
    <citation type="journal article" date="2020" name="Nature">
        <title>Giant virus diversity and host interactions through global metagenomics.</title>
        <authorList>
            <person name="Schulz F."/>
            <person name="Roux S."/>
            <person name="Paez-Espino D."/>
            <person name="Jungbluth S."/>
            <person name="Walsh D.A."/>
            <person name="Denef V.J."/>
            <person name="McMahon K.D."/>
            <person name="Konstantinidis K.T."/>
            <person name="Eloe-Fadrosh E.A."/>
            <person name="Kyrpides N.C."/>
            <person name="Woyke T."/>
        </authorList>
    </citation>
    <scope>NUCLEOTIDE SEQUENCE</scope>
    <source>
        <strain evidence="2">GVMAG-S-ERX556126-94</strain>
    </source>
</reference>
<name>A0A6C0FF68_9ZZZZ</name>